<dbReference type="Proteomes" id="UP001054821">
    <property type="component" value="Chromosome 1"/>
</dbReference>
<gene>
    <name evidence="2" type="ORF">L3X38_004262</name>
</gene>
<protein>
    <submittedName>
        <fullName evidence="2">Uncharacterized protein</fullName>
    </submittedName>
</protein>
<evidence type="ECO:0000313" key="2">
    <source>
        <dbReference type="EMBL" id="KAI5351371.1"/>
    </source>
</evidence>
<proteinExistence type="predicted"/>
<accession>A0AAD4ZNQ1</accession>
<dbReference type="AlphaFoldDB" id="A0AAD4ZNQ1"/>
<sequence length="147" mass="16055">MVYPQPEILKGGSCIALTQMICLTNGKSSQPNFLEKRMIAPKLLKDEAAPSRSRVVSLLRKKLRLPFARAANFPPRSSSHPHLSKDEDRTERVVPPSGKSVPYAESRAVRHGMKPTSLTPLETKVAAAKKAKESPTQTGVRIAGELS</sequence>
<evidence type="ECO:0000313" key="3">
    <source>
        <dbReference type="Proteomes" id="UP001054821"/>
    </source>
</evidence>
<evidence type="ECO:0000256" key="1">
    <source>
        <dbReference type="SAM" id="MobiDB-lite"/>
    </source>
</evidence>
<reference evidence="2 3" key="1">
    <citation type="journal article" date="2022" name="G3 (Bethesda)">
        <title>Whole-genome sequence and methylome profiling of the almond [Prunus dulcis (Mill.) D.A. Webb] cultivar 'Nonpareil'.</title>
        <authorList>
            <person name="D'Amico-Willman K.M."/>
            <person name="Ouma W.Z."/>
            <person name="Meulia T."/>
            <person name="Sideli G.M."/>
            <person name="Gradziel T.M."/>
            <person name="Fresnedo-Ramirez J."/>
        </authorList>
    </citation>
    <scope>NUCLEOTIDE SEQUENCE [LARGE SCALE GENOMIC DNA]</scope>
    <source>
        <strain evidence="2">Clone GOH B32 T37-40</strain>
    </source>
</reference>
<comment type="caution">
    <text evidence="2">The sequence shown here is derived from an EMBL/GenBank/DDBJ whole genome shotgun (WGS) entry which is preliminary data.</text>
</comment>
<feature type="region of interest" description="Disordered" evidence="1">
    <location>
        <begin position="70"/>
        <end position="147"/>
    </location>
</feature>
<name>A0AAD4ZNQ1_PRUDU</name>
<organism evidence="2 3">
    <name type="scientific">Prunus dulcis</name>
    <name type="common">Almond</name>
    <name type="synonym">Amygdalus dulcis</name>
    <dbReference type="NCBI Taxonomy" id="3755"/>
    <lineage>
        <taxon>Eukaryota</taxon>
        <taxon>Viridiplantae</taxon>
        <taxon>Streptophyta</taxon>
        <taxon>Embryophyta</taxon>
        <taxon>Tracheophyta</taxon>
        <taxon>Spermatophyta</taxon>
        <taxon>Magnoliopsida</taxon>
        <taxon>eudicotyledons</taxon>
        <taxon>Gunneridae</taxon>
        <taxon>Pentapetalae</taxon>
        <taxon>rosids</taxon>
        <taxon>fabids</taxon>
        <taxon>Rosales</taxon>
        <taxon>Rosaceae</taxon>
        <taxon>Amygdaloideae</taxon>
        <taxon>Amygdaleae</taxon>
        <taxon>Prunus</taxon>
    </lineage>
</organism>
<keyword evidence="3" id="KW-1185">Reference proteome</keyword>
<feature type="compositionally biased region" description="Basic and acidic residues" evidence="1">
    <location>
        <begin position="83"/>
        <end position="92"/>
    </location>
</feature>
<dbReference type="EMBL" id="JAJFAZ020000001">
    <property type="protein sequence ID" value="KAI5351371.1"/>
    <property type="molecule type" value="Genomic_DNA"/>
</dbReference>